<keyword evidence="2" id="KW-1185">Reference proteome</keyword>
<dbReference type="InterPro" id="IPR046733">
    <property type="entry name" value="DUF6625"/>
</dbReference>
<gene>
    <name evidence="1" type="ORF">H6A34_06760</name>
</gene>
<evidence type="ECO:0000313" key="1">
    <source>
        <dbReference type="EMBL" id="MBM6673573.1"/>
    </source>
</evidence>
<protein>
    <submittedName>
        <fullName evidence="1">Uncharacterized protein</fullName>
    </submittedName>
</protein>
<dbReference type="RefSeq" id="WP_205104346.1">
    <property type="nucleotide sequence ID" value="NZ_JACJJG010000027.1"/>
</dbReference>
<accession>A0A939B7P7</accession>
<dbReference type="EMBL" id="JACJJG010000027">
    <property type="protein sequence ID" value="MBM6673573.1"/>
    <property type="molecule type" value="Genomic_DNA"/>
</dbReference>
<proteinExistence type="predicted"/>
<dbReference type="Pfam" id="PF20330">
    <property type="entry name" value="DUF6625"/>
    <property type="match status" value="1"/>
</dbReference>
<dbReference type="Proteomes" id="UP000706891">
    <property type="component" value="Unassembled WGS sequence"/>
</dbReference>
<reference evidence="1" key="2">
    <citation type="journal article" date="2021" name="Sci. Rep.">
        <title>The distribution of antibiotic resistance genes in chicken gut microbiota commensals.</title>
        <authorList>
            <person name="Juricova H."/>
            <person name="Matiasovicova J."/>
            <person name="Kubasova T."/>
            <person name="Cejkova D."/>
            <person name="Rychlik I."/>
        </authorList>
    </citation>
    <scope>NUCLEOTIDE SEQUENCE</scope>
    <source>
        <strain evidence="1">An824</strain>
    </source>
</reference>
<evidence type="ECO:0000313" key="2">
    <source>
        <dbReference type="Proteomes" id="UP000706891"/>
    </source>
</evidence>
<organism evidence="1 2">
    <name type="scientific">Marseilla massiliensis</name>
    <dbReference type="NCBI Taxonomy" id="1841864"/>
    <lineage>
        <taxon>Bacteria</taxon>
        <taxon>Pseudomonadati</taxon>
        <taxon>Bacteroidota</taxon>
        <taxon>Bacteroidia</taxon>
        <taxon>Bacteroidales</taxon>
        <taxon>Prevotellaceae</taxon>
        <taxon>Marseilla</taxon>
    </lineage>
</organism>
<dbReference type="AlphaFoldDB" id="A0A939B7P7"/>
<sequence>MKTALIIPYFGKLPRWSDLFFFSVMKNRNLDFYFFTDIDFDAKYLSIPNVFVKKISWNDYCDTISERLNIDFHPQKAYKLCDLRPFYGYVYQDLLSSYDYWGFCDIDLVFGNISDFVKSKTSAGYEVISTHGYKVSGHFCLFKNIENFRQLPFTIKHWEKLLCGVVNVGLDEIGLTKILLPEHYLLDKFIYKCRDVFFHDTEVFDKREKTFSFINNMHRILFKLIRRPHYSFQEMYTTHCAIPEKVWQSDRPEDYWIFKNGQITAFPTERDLIYLHFLFLKKNLYLHKGTFWNENEFYHVPLEYDLSFFNDKEIRIDRKGISLP</sequence>
<comment type="caution">
    <text evidence="1">The sequence shown here is derived from an EMBL/GenBank/DDBJ whole genome shotgun (WGS) entry which is preliminary data.</text>
</comment>
<reference evidence="1" key="1">
    <citation type="submission" date="2020-08" db="EMBL/GenBank/DDBJ databases">
        <authorList>
            <person name="Cejkova D."/>
            <person name="Kubasova T."/>
            <person name="Jahodarova E."/>
            <person name="Rychlik I."/>
        </authorList>
    </citation>
    <scope>NUCLEOTIDE SEQUENCE</scope>
    <source>
        <strain evidence="1">An824</strain>
    </source>
</reference>
<name>A0A939B7P7_9BACT</name>